<sequence>MVGAVVGVQPFGGEGLSGTGPKAGGPLYLYRLLANRPDDAVLRTLNRQDDERPLEATARPQLLKAHQALEQWAVAEKQSELVTLAQRYAELGQGGTLRPLPGPTGERNTYALLPRERVLCLADNEADALTQLAAVLAVGSSVLWPEAELQRALYRRLPVAVQASISFSKDWQQDKVEFDAAIYHGDADQLRTLCEQIAQRSGAIVSVQGFAHGETNILLERLLIERSLSVNTAAAGGNASLMTIG</sequence>
<dbReference type="AlphaFoldDB" id="A0A380AQP3"/>
<dbReference type="GO" id="GO:0009898">
    <property type="term" value="C:cytoplasmic side of plasma membrane"/>
    <property type="evidence" value="ECO:0007669"/>
    <property type="project" value="TreeGrafter"/>
</dbReference>
<dbReference type="PANTHER" id="PTHR42862">
    <property type="entry name" value="DELTA-1-PYRROLINE-5-CARBOXYLATE DEHYDROGENASE 1, ISOFORM A-RELATED"/>
    <property type="match status" value="1"/>
</dbReference>
<gene>
    <name evidence="3" type="primary">putA_1</name>
    <name evidence="3" type="ORF">NCTC11544_04660</name>
</gene>
<keyword evidence="1" id="KW-0560">Oxidoreductase</keyword>
<dbReference type="EMBL" id="UGYN01000002">
    <property type="protein sequence ID" value="SUI84821.1"/>
    <property type="molecule type" value="Genomic_DNA"/>
</dbReference>
<name>A0A380AQP3_9GAMM</name>
<evidence type="ECO:0000313" key="3">
    <source>
        <dbReference type="EMBL" id="SUI84821.1"/>
    </source>
</evidence>
<evidence type="ECO:0000256" key="1">
    <source>
        <dbReference type="ARBA" id="ARBA00023002"/>
    </source>
</evidence>
<evidence type="ECO:0000313" key="4">
    <source>
        <dbReference type="Proteomes" id="UP000255529"/>
    </source>
</evidence>
<proteinExistence type="predicted"/>
<dbReference type="InterPro" id="IPR016162">
    <property type="entry name" value="Ald_DH_N"/>
</dbReference>
<keyword evidence="2" id="KW-0520">NAD</keyword>
<dbReference type="Proteomes" id="UP000255529">
    <property type="component" value="Unassembled WGS sequence"/>
</dbReference>
<dbReference type="InterPro" id="IPR050485">
    <property type="entry name" value="Proline_metab_enzyme"/>
</dbReference>
<dbReference type="Gene3D" id="3.40.605.10">
    <property type="entry name" value="Aldehyde Dehydrogenase, Chain A, domain 1"/>
    <property type="match status" value="1"/>
</dbReference>
<accession>A0A380AQP3</accession>
<evidence type="ECO:0000256" key="2">
    <source>
        <dbReference type="ARBA" id="ARBA00023027"/>
    </source>
</evidence>
<dbReference type="GO" id="GO:0010133">
    <property type="term" value="P:L-proline catabolic process to L-glutamate"/>
    <property type="evidence" value="ECO:0007669"/>
    <property type="project" value="TreeGrafter"/>
</dbReference>
<reference evidence="3 4" key="1">
    <citation type="submission" date="2018-06" db="EMBL/GenBank/DDBJ databases">
        <authorList>
            <consortium name="Pathogen Informatics"/>
            <person name="Doyle S."/>
        </authorList>
    </citation>
    <scope>NUCLEOTIDE SEQUENCE [LARGE SCALE GENOMIC DNA]</scope>
    <source>
        <strain evidence="3 4">NCTC11544</strain>
    </source>
</reference>
<protein>
    <submittedName>
        <fullName evidence="3">Bifunctional protein putA</fullName>
    </submittedName>
</protein>
<organism evidence="3 4">
    <name type="scientific">Serratia quinivorans</name>
    <dbReference type="NCBI Taxonomy" id="137545"/>
    <lineage>
        <taxon>Bacteria</taxon>
        <taxon>Pseudomonadati</taxon>
        <taxon>Pseudomonadota</taxon>
        <taxon>Gammaproteobacteria</taxon>
        <taxon>Enterobacterales</taxon>
        <taxon>Yersiniaceae</taxon>
        <taxon>Serratia</taxon>
    </lineage>
</organism>
<dbReference type="GO" id="GO:0003842">
    <property type="term" value="F:L-glutamate gamma-semialdehyde dehydrogenase activity"/>
    <property type="evidence" value="ECO:0007669"/>
    <property type="project" value="TreeGrafter"/>
</dbReference>
<dbReference type="PANTHER" id="PTHR42862:SF1">
    <property type="entry name" value="DELTA-1-PYRROLINE-5-CARBOXYLATE DEHYDROGENASE 2, ISOFORM A-RELATED"/>
    <property type="match status" value="1"/>
</dbReference>